<dbReference type="SUPFAM" id="SSF56796">
    <property type="entry name" value="Dehydroquinate synthase-like"/>
    <property type="match status" value="1"/>
</dbReference>
<organism evidence="2 3">
    <name type="scientific">Phialocephala subalpina</name>
    <dbReference type="NCBI Taxonomy" id="576137"/>
    <lineage>
        <taxon>Eukaryota</taxon>
        <taxon>Fungi</taxon>
        <taxon>Dikarya</taxon>
        <taxon>Ascomycota</taxon>
        <taxon>Pezizomycotina</taxon>
        <taxon>Leotiomycetes</taxon>
        <taxon>Helotiales</taxon>
        <taxon>Mollisiaceae</taxon>
        <taxon>Phialocephala</taxon>
        <taxon>Phialocephala fortinii species complex</taxon>
    </lineage>
</organism>
<dbReference type="PANTHER" id="PTHR11496:SF107">
    <property type="entry name" value="ALCOHOL DEHYDROGENASE, PUTATIVE (AFU_ORTHOLOGUE AFUA_1G06800)-RELATED"/>
    <property type="match status" value="1"/>
</dbReference>
<name>A0A1L7X5S7_9HELO</name>
<sequence length="386" mass="41677">MAAKGESYYPAFPPSIKPHISSGLSFPEACAHHVTNTFHSSKVYIIVSNSISKTENFTRLQDALGHKIVGVRKGIKPHTPWDDIVEIALANNVSSLDDLAKLTPEAKTKGLKAPQLPVINIPTSLSGGEYSTIAGGTDTRSNHKALFTHSDMGADLIILDPSLSISTPERIWLSTGIRAVDHCVEGLCSLFKSDPEADKGFAKGLELLVPSLLITKNDWNNEDARLKEMLGVVESMKGMSVGIPMGGSHGIGHQLGPLGVGHGETSCIMLPAILKYNFKYGDEEVQKPQQKVLKLLWAEAPVAELLKKRGLTKEKSDAGDVVGAVISELGMPRTLKDIGVGRDKLDALAENCLKDPWLKTNPVPLTKKEQVLEVLEMVVGDEKSNL</sequence>
<dbReference type="OrthoDB" id="339764at2759"/>
<dbReference type="InterPro" id="IPR056798">
    <property type="entry name" value="ADH_Fe_C"/>
</dbReference>
<dbReference type="Gene3D" id="1.20.1090.10">
    <property type="entry name" value="Dehydroquinate synthase-like - alpha domain"/>
    <property type="match status" value="1"/>
</dbReference>
<keyword evidence="3" id="KW-1185">Reference proteome</keyword>
<evidence type="ECO:0000259" key="1">
    <source>
        <dbReference type="Pfam" id="PF25137"/>
    </source>
</evidence>
<feature type="domain" description="Fe-containing alcohol dehydrogenase-like C-terminal" evidence="1">
    <location>
        <begin position="174"/>
        <end position="376"/>
    </location>
</feature>
<gene>
    <name evidence="2" type="ORF">PAC_10284</name>
</gene>
<proteinExistence type="predicted"/>
<evidence type="ECO:0000313" key="2">
    <source>
        <dbReference type="EMBL" id="CZR60388.1"/>
    </source>
</evidence>
<dbReference type="EMBL" id="FJOG01000016">
    <property type="protein sequence ID" value="CZR60388.1"/>
    <property type="molecule type" value="Genomic_DNA"/>
</dbReference>
<protein>
    <submittedName>
        <fullName evidence="2">Related to aldehyde-alcohol dehydrogenase</fullName>
    </submittedName>
</protein>
<dbReference type="Proteomes" id="UP000184330">
    <property type="component" value="Unassembled WGS sequence"/>
</dbReference>
<dbReference type="Pfam" id="PF25137">
    <property type="entry name" value="ADH_Fe_C"/>
    <property type="match status" value="1"/>
</dbReference>
<dbReference type="STRING" id="576137.A0A1L7X5S7"/>
<dbReference type="GO" id="GO:0004022">
    <property type="term" value="F:alcohol dehydrogenase (NAD+) activity"/>
    <property type="evidence" value="ECO:0007669"/>
    <property type="project" value="TreeGrafter"/>
</dbReference>
<dbReference type="CDD" id="cd08192">
    <property type="entry name" value="MAR-like"/>
    <property type="match status" value="1"/>
</dbReference>
<dbReference type="Gene3D" id="3.40.50.1970">
    <property type="match status" value="1"/>
</dbReference>
<dbReference type="AlphaFoldDB" id="A0A1L7X5S7"/>
<evidence type="ECO:0000313" key="3">
    <source>
        <dbReference type="Proteomes" id="UP000184330"/>
    </source>
</evidence>
<dbReference type="PANTHER" id="PTHR11496">
    <property type="entry name" value="ALCOHOL DEHYDROGENASE"/>
    <property type="match status" value="1"/>
</dbReference>
<dbReference type="InterPro" id="IPR039697">
    <property type="entry name" value="Alcohol_dehydrogenase_Fe"/>
</dbReference>
<reference evidence="2 3" key="1">
    <citation type="submission" date="2016-03" db="EMBL/GenBank/DDBJ databases">
        <authorList>
            <person name="Ploux O."/>
        </authorList>
    </citation>
    <scope>NUCLEOTIDE SEQUENCE [LARGE SCALE GENOMIC DNA]</scope>
    <source>
        <strain evidence="2 3">UAMH 11012</strain>
    </source>
</reference>
<dbReference type="GO" id="GO:0005739">
    <property type="term" value="C:mitochondrion"/>
    <property type="evidence" value="ECO:0007669"/>
    <property type="project" value="TreeGrafter"/>
</dbReference>
<accession>A0A1L7X5S7</accession>